<evidence type="ECO:0000313" key="1">
    <source>
        <dbReference type="EMBL" id="EPB84851.1"/>
    </source>
</evidence>
<accession>S2J3Z4</accession>
<dbReference type="AlphaFoldDB" id="S2J3Z4"/>
<dbReference type="InParanoid" id="S2J3Z4"/>
<name>S2J3Z4_MUCC1</name>
<dbReference type="OrthoDB" id="10335710at2759"/>
<sequence length="580" mass="65925">MLTYTDINDYKSICIARSSNRTIRLGTFKEFESSDHVDESLDLASEQSALASIINYFKRIKQKLESEVQNVFEASQITFISPLDWIDDGYKDDLRALFELAQWINAKDNKAKLVFIPFLEALITHLHDSTDINRRFERERKSIIFNMQAASDSAETILNITCFQMQSAKELIVISKSLASSNFLLEPNVKSSKSIRLRSLYSILNSRICRMLVNANAKEQDIPEACKSLLAHLNFIFDHYTFGQYKETRNICISNLHLQKEWASKTLITNILRDIDFQHSLNQICNLMKGSIDEYSTTKNSPDGIQDVILYSDRTTTNSFTNGRIQEALSTAGIIQYGNEFICTPKVIDICKSAMRKSYKMIRMANSIILNEQEANSLPLPLCYSNGLIAPNSYYVQASLHEQQIVLILNKTLDVPSGDDGVKLFTILEKTVEIENLVNAAFDNIWNHYQSQNLQKCSYKVDTDCACCAFTVTNRILFEIGLKPAIMVIASAIVGTVFSNDSFGLYQISAFLISGSIKKIKHPYYLPNTERVLREAIQKCLQKHQTSPMVFFMNKVDDCKMGTYLGRGRYSQVSSTSYMI</sequence>
<dbReference type="EMBL" id="KE124027">
    <property type="protein sequence ID" value="EPB84851.1"/>
    <property type="molecule type" value="Genomic_DNA"/>
</dbReference>
<reference evidence="2" key="1">
    <citation type="submission" date="2013-05" db="EMBL/GenBank/DDBJ databases">
        <title>The Genome sequence of Mucor circinelloides f. circinelloides 1006PhL.</title>
        <authorList>
            <consortium name="The Broad Institute Genomics Platform"/>
            <person name="Cuomo C."/>
            <person name="Earl A."/>
            <person name="Findley K."/>
            <person name="Lee S.C."/>
            <person name="Walker B."/>
            <person name="Young S."/>
            <person name="Zeng Q."/>
            <person name="Gargeya S."/>
            <person name="Fitzgerald M."/>
            <person name="Haas B."/>
            <person name="Abouelleil A."/>
            <person name="Allen A.W."/>
            <person name="Alvarado L."/>
            <person name="Arachchi H.M."/>
            <person name="Berlin A.M."/>
            <person name="Chapman S.B."/>
            <person name="Gainer-Dewar J."/>
            <person name="Goldberg J."/>
            <person name="Griggs A."/>
            <person name="Gujja S."/>
            <person name="Hansen M."/>
            <person name="Howarth C."/>
            <person name="Imamovic A."/>
            <person name="Ireland A."/>
            <person name="Larimer J."/>
            <person name="McCowan C."/>
            <person name="Murphy C."/>
            <person name="Pearson M."/>
            <person name="Poon T.W."/>
            <person name="Priest M."/>
            <person name="Roberts A."/>
            <person name="Saif S."/>
            <person name="Shea T."/>
            <person name="Sisk P."/>
            <person name="Sykes S."/>
            <person name="Wortman J."/>
            <person name="Nusbaum C."/>
            <person name="Birren B."/>
        </authorList>
    </citation>
    <scope>NUCLEOTIDE SEQUENCE [LARGE SCALE GENOMIC DNA]</scope>
    <source>
        <strain evidence="2">1006PhL</strain>
    </source>
</reference>
<dbReference type="Proteomes" id="UP000014254">
    <property type="component" value="Unassembled WGS sequence"/>
</dbReference>
<protein>
    <submittedName>
        <fullName evidence="1">Uncharacterized protein</fullName>
    </submittedName>
</protein>
<gene>
    <name evidence="1" type="ORF">HMPREF1544_08353</name>
</gene>
<organism evidence="1 2">
    <name type="scientific">Mucor circinelloides f. circinelloides (strain 1006PhL)</name>
    <name type="common">Mucormycosis agent</name>
    <name type="synonym">Calyptromyces circinelloides</name>
    <dbReference type="NCBI Taxonomy" id="1220926"/>
    <lineage>
        <taxon>Eukaryota</taxon>
        <taxon>Fungi</taxon>
        <taxon>Fungi incertae sedis</taxon>
        <taxon>Mucoromycota</taxon>
        <taxon>Mucoromycotina</taxon>
        <taxon>Mucoromycetes</taxon>
        <taxon>Mucorales</taxon>
        <taxon>Mucorineae</taxon>
        <taxon>Mucoraceae</taxon>
        <taxon>Mucor</taxon>
    </lineage>
</organism>
<proteinExistence type="predicted"/>
<keyword evidence="2" id="KW-1185">Reference proteome</keyword>
<evidence type="ECO:0000313" key="2">
    <source>
        <dbReference type="Proteomes" id="UP000014254"/>
    </source>
</evidence>
<dbReference type="VEuPathDB" id="FungiDB:HMPREF1544_08353"/>